<evidence type="ECO:0000256" key="2">
    <source>
        <dbReference type="ARBA" id="ARBA00022617"/>
    </source>
</evidence>
<organism evidence="7 8">
    <name type="scientific">Nakamurella aerolata</name>
    <dbReference type="NCBI Taxonomy" id="1656892"/>
    <lineage>
        <taxon>Bacteria</taxon>
        <taxon>Bacillati</taxon>
        <taxon>Actinomycetota</taxon>
        <taxon>Actinomycetes</taxon>
        <taxon>Nakamurellales</taxon>
        <taxon>Nakamurellaceae</taxon>
        <taxon>Nakamurella</taxon>
    </lineage>
</organism>
<dbReference type="GO" id="GO:0046872">
    <property type="term" value="F:metal ion binding"/>
    <property type="evidence" value="ECO:0007669"/>
    <property type="project" value="UniProtKB-KW"/>
</dbReference>
<dbReference type="InterPro" id="IPR012292">
    <property type="entry name" value="Globin/Proto"/>
</dbReference>
<dbReference type="GO" id="GO:0005344">
    <property type="term" value="F:oxygen carrier activity"/>
    <property type="evidence" value="ECO:0007669"/>
    <property type="project" value="InterPro"/>
</dbReference>
<keyword evidence="1" id="KW-0813">Transport</keyword>
<dbReference type="InterPro" id="IPR009050">
    <property type="entry name" value="Globin-like_sf"/>
</dbReference>
<comment type="similarity">
    <text evidence="5">Belongs to the truncated hemoglobin family. Group II subfamily.</text>
</comment>
<evidence type="ECO:0000256" key="6">
    <source>
        <dbReference type="SAM" id="MobiDB-lite"/>
    </source>
</evidence>
<keyword evidence="4" id="KW-0408">Iron</keyword>
<dbReference type="Proteomes" id="UP000562984">
    <property type="component" value="Unassembled WGS sequence"/>
</dbReference>
<dbReference type="InterPro" id="IPR044203">
    <property type="entry name" value="GlbO/GLB3-like"/>
</dbReference>
<dbReference type="SUPFAM" id="SSF46458">
    <property type="entry name" value="Globin-like"/>
    <property type="match status" value="1"/>
</dbReference>
<dbReference type="GO" id="GO:0019825">
    <property type="term" value="F:oxygen binding"/>
    <property type="evidence" value="ECO:0007669"/>
    <property type="project" value="InterPro"/>
</dbReference>
<feature type="compositionally biased region" description="Low complexity" evidence="6">
    <location>
        <begin position="23"/>
        <end position="41"/>
    </location>
</feature>
<dbReference type="AlphaFoldDB" id="A0A849A9B0"/>
<reference evidence="7 8" key="1">
    <citation type="submission" date="2020-05" db="EMBL/GenBank/DDBJ databases">
        <title>Nakamurella sp. DB0629 isolated from air conditioner.</title>
        <authorList>
            <person name="Kim D.H."/>
            <person name="Kim D.-U."/>
        </authorList>
    </citation>
    <scope>NUCLEOTIDE SEQUENCE [LARGE SCALE GENOMIC DNA]</scope>
    <source>
        <strain evidence="7 8">DB0629</strain>
    </source>
</reference>
<accession>A0A849A9B0</accession>
<dbReference type="PANTHER" id="PTHR47366:SF1">
    <property type="entry name" value="TWO-ON-TWO HEMOGLOBIN-3"/>
    <property type="match status" value="1"/>
</dbReference>
<evidence type="ECO:0000313" key="8">
    <source>
        <dbReference type="Proteomes" id="UP000562984"/>
    </source>
</evidence>
<dbReference type="InterPro" id="IPR001486">
    <property type="entry name" value="Hemoglobin_trunc"/>
</dbReference>
<dbReference type="PANTHER" id="PTHR47366">
    <property type="entry name" value="TWO-ON-TWO HEMOGLOBIN-3"/>
    <property type="match status" value="1"/>
</dbReference>
<keyword evidence="8" id="KW-1185">Reference proteome</keyword>
<feature type="region of interest" description="Disordered" evidence="6">
    <location>
        <begin position="1"/>
        <end position="56"/>
    </location>
</feature>
<evidence type="ECO:0000313" key="7">
    <source>
        <dbReference type="EMBL" id="NNG37129.1"/>
    </source>
</evidence>
<proteinExistence type="inferred from homology"/>
<dbReference type="CDD" id="cd14771">
    <property type="entry name" value="TrHb2_Mt-trHbO-like_O"/>
    <property type="match status" value="1"/>
</dbReference>
<gene>
    <name evidence="7" type="ORF">HKD39_15735</name>
</gene>
<dbReference type="Gene3D" id="1.10.490.10">
    <property type="entry name" value="Globins"/>
    <property type="match status" value="1"/>
</dbReference>
<evidence type="ECO:0000256" key="3">
    <source>
        <dbReference type="ARBA" id="ARBA00022723"/>
    </source>
</evidence>
<dbReference type="Pfam" id="PF01152">
    <property type="entry name" value="Bac_globin"/>
    <property type="match status" value="1"/>
</dbReference>
<name>A0A849A9B0_9ACTN</name>
<dbReference type="GO" id="GO:0020037">
    <property type="term" value="F:heme binding"/>
    <property type="evidence" value="ECO:0007669"/>
    <property type="project" value="InterPro"/>
</dbReference>
<evidence type="ECO:0000256" key="4">
    <source>
        <dbReference type="ARBA" id="ARBA00023004"/>
    </source>
</evidence>
<evidence type="ECO:0000256" key="1">
    <source>
        <dbReference type="ARBA" id="ARBA00022448"/>
    </source>
</evidence>
<comment type="caution">
    <text evidence="7">The sequence shown here is derived from an EMBL/GenBank/DDBJ whole genome shotgun (WGS) entry which is preliminary data.</text>
</comment>
<keyword evidence="3" id="KW-0479">Metal-binding</keyword>
<sequence>MTNLPWPGAGQPEQPGHTRPTQSSAGPASPSDAPADTPAGARPAGQGQDDAGTFYAEIGGHPTFQRIVHRFYQEVAVDPILRPLYPEADLGPAEVRLRMFLEQYWGGPRTYSQQRGHPRLRMRHVPFVIGPAERDAWLRAMRTAVDEAELTKEQDERLWNYLVMAANMLVNSPG</sequence>
<dbReference type="EMBL" id="JABEND010000010">
    <property type="protein sequence ID" value="NNG37129.1"/>
    <property type="molecule type" value="Genomic_DNA"/>
</dbReference>
<keyword evidence="2" id="KW-0349">Heme</keyword>
<evidence type="ECO:0000256" key="5">
    <source>
        <dbReference type="ARBA" id="ARBA00034496"/>
    </source>
</evidence>
<protein>
    <submittedName>
        <fullName evidence="7">Globin</fullName>
    </submittedName>
</protein>